<name>A0A7W3TIP9_9GAMM</name>
<protein>
    <submittedName>
        <fullName evidence="2">Membrane integrity-associated transporter subunit PqiC</fullName>
    </submittedName>
</protein>
<evidence type="ECO:0000259" key="1">
    <source>
        <dbReference type="Pfam" id="PF03886"/>
    </source>
</evidence>
<reference evidence="2 3" key="1">
    <citation type="submission" date="2020-08" db="EMBL/GenBank/DDBJ databases">
        <authorList>
            <person name="Xu S."/>
            <person name="Li A."/>
        </authorList>
    </citation>
    <scope>NUCLEOTIDE SEQUENCE [LARGE SCALE GENOMIC DNA]</scope>
    <source>
        <strain evidence="2 3">119BY6-57</strain>
    </source>
</reference>
<dbReference type="Proteomes" id="UP000523196">
    <property type="component" value="Unassembled WGS sequence"/>
</dbReference>
<organism evidence="2 3">
    <name type="scientific">Marilutibacter spongiae</name>
    <dbReference type="NCBI Taxonomy" id="2025720"/>
    <lineage>
        <taxon>Bacteria</taxon>
        <taxon>Pseudomonadati</taxon>
        <taxon>Pseudomonadota</taxon>
        <taxon>Gammaproteobacteria</taxon>
        <taxon>Lysobacterales</taxon>
        <taxon>Lysobacteraceae</taxon>
        <taxon>Marilutibacter</taxon>
    </lineage>
</organism>
<feature type="domain" description="ABC-type transport auxiliary lipoprotein component" evidence="1">
    <location>
        <begin position="50"/>
        <end position="207"/>
    </location>
</feature>
<proteinExistence type="predicted"/>
<dbReference type="EMBL" id="JACHTF010000001">
    <property type="protein sequence ID" value="MBB1059047.1"/>
    <property type="molecule type" value="Genomic_DNA"/>
</dbReference>
<dbReference type="Pfam" id="PF03886">
    <property type="entry name" value="ABC_trans_aux"/>
    <property type="match status" value="1"/>
</dbReference>
<accession>A0A7W3TIP9</accession>
<dbReference type="PROSITE" id="PS51257">
    <property type="entry name" value="PROKAR_LIPOPROTEIN"/>
    <property type="match status" value="1"/>
</dbReference>
<evidence type="ECO:0000313" key="3">
    <source>
        <dbReference type="Proteomes" id="UP000523196"/>
    </source>
</evidence>
<sequence>MKPRALPRSHSRLLARVLAPVAAVALLAGCSILGDSEPTHSLTRYDIVHDVQPDPAWPRADWQLAVTEPQAATALDTLRIVVRPTPNEFQTYQGARWARLPSSMVADSLMQSLESSGRIAGVARQGTGISADYRLVLELRRFESEYPVGEAVPRAVIDLQAKLLHVKDQRIVASRSFAQSVPADSPTVGDVVLAFQSGLNRNSRDIVGWTLAEGARYQQQAASP</sequence>
<dbReference type="InterPro" id="IPR005586">
    <property type="entry name" value="ABC_trans_aux"/>
</dbReference>
<dbReference type="AlphaFoldDB" id="A0A7W3TIP9"/>
<gene>
    <name evidence="2" type="ORF">H4F98_00500</name>
</gene>
<evidence type="ECO:0000313" key="2">
    <source>
        <dbReference type="EMBL" id="MBB1059047.1"/>
    </source>
</evidence>
<keyword evidence="3" id="KW-1185">Reference proteome</keyword>
<dbReference type="SUPFAM" id="SSF159594">
    <property type="entry name" value="XCC0632-like"/>
    <property type="match status" value="1"/>
</dbReference>
<comment type="caution">
    <text evidence="2">The sequence shown here is derived from an EMBL/GenBank/DDBJ whole genome shotgun (WGS) entry which is preliminary data.</text>
</comment>
<dbReference type="RefSeq" id="WP_182684712.1">
    <property type="nucleotide sequence ID" value="NZ_JACHTF010000001.1"/>
</dbReference>
<dbReference type="Gene3D" id="3.40.50.10610">
    <property type="entry name" value="ABC-type transport auxiliary lipoprotein component"/>
    <property type="match status" value="1"/>
</dbReference>